<dbReference type="AlphaFoldDB" id="A0A4R1ATV2"/>
<protein>
    <submittedName>
        <fullName evidence="1">Short-chain dehydrogenase</fullName>
    </submittedName>
</protein>
<dbReference type="OrthoDB" id="6638171at2"/>
<name>A0A4R1ATV2_9BACI</name>
<keyword evidence="2" id="KW-1185">Reference proteome</keyword>
<organism evidence="1 2">
    <name type="scientific">Cytobacillus praedii</name>
    <dbReference type="NCBI Taxonomy" id="1742358"/>
    <lineage>
        <taxon>Bacteria</taxon>
        <taxon>Bacillati</taxon>
        <taxon>Bacillota</taxon>
        <taxon>Bacilli</taxon>
        <taxon>Bacillales</taxon>
        <taxon>Bacillaceae</taxon>
        <taxon>Cytobacillus</taxon>
    </lineage>
</organism>
<dbReference type="EMBL" id="SJTH01000054">
    <property type="protein sequence ID" value="TCJ01673.1"/>
    <property type="molecule type" value="Genomic_DNA"/>
</dbReference>
<proteinExistence type="predicted"/>
<evidence type="ECO:0000313" key="1">
    <source>
        <dbReference type="EMBL" id="TCJ01673.1"/>
    </source>
</evidence>
<accession>A0A4R1ATV2</accession>
<gene>
    <name evidence="1" type="ORF">E0Y62_23040</name>
</gene>
<dbReference type="STRING" id="1742358.GCA_001439605_00252"/>
<sequence length="115" mass="13233">MPCIHEFGIIDEIDKMKSYTEYTPQKYNCISVDDDLLNSLSEQLSIMKTYFHSLKRPEIGLAYWGITIIPPESLSLFYDVISTSPYFKKSAELNELASIIIQASVEKKYIIHYGV</sequence>
<reference evidence="1 2" key="1">
    <citation type="submission" date="2019-03" db="EMBL/GenBank/DDBJ databases">
        <authorList>
            <person name="Jensen L."/>
            <person name="Storgaard J."/>
            <person name="Sulaj E."/>
            <person name="Schramm A."/>
            <person name="Marshall I.P.G."/>
        </authorList>
    </citation>
    <scope>NUCLEOTIDE SEQUENCE [LARGE SCALE GENOMIC DNA]</scope>
    <source>
        <strain evidence="1 2">2017H2G3</strain>
    </source>
</reference>
<dbReference type="Proteomes" id="UP000293846">
    <property type="component" value="Unassembled WGS sequence"/>
</dbReference>
<dbReference type="RefSeq" id="WP_057762806.1">
    <property type="nucleotide sequence ID" value="NZ_CP183326.1"/>
</dbReference>
<comment type="caution">
    <text evidence="1">The sequence shown here is derived from an EMBL/GenBank/DDBJ whole genome shotgun (WGS) entry which is preliminary data.</text>
</comment>
<evidence type="ECO:0000313" key="2">
    <source>
        <dbReference type="Proteomes" id="UP000293846"/>
    </source>
</evidence>